<gene>
    <name evidence="2" type="ORF">PAXRUDRAFT_15202</name>
</gene>
<feature type="region of interest" description="Disordered" evidence="1">
    <location>
        <begin position="1"/>
        <end position="117"/>
    </location>
</feature>
<evidence type="ECO:0000313" key="3">
    <source>
        <dbReference type="Proteomes" id="UP000054538"/>
    </source>
</evidence>
<name>A0A0D0D0L5_9AGAM</name>
<reference evidence="2 3" key="1">
    <citation type="submission" date="2014-04" db="EMBL/GenBank/DDBJ databases">
        <authorList>
            <consortium name="DOE Joint Genome Institute"/>
            <person name="Kuo A."/>
            <person name="Kohler A."/>
            <person name="Jargeat P."/>
            <person name="Nagy L.G."/>
            <person name="Floudas D."/>
            <person name="Copeland A."/>
            <person name="Barry K.W."/>
            <person name="Cichocki N."/>
            <person name="Veneault-Fourrey C."/>
            <person name="LaButti K."/>
            <person name="Lindquist E.A."/>
            <person name="Lipzen A."/>
            <person name="Lundell T."/>
            <person name="Morin E."/>
            <person name="Murat C."/>
            <person name="Sun H."/>
            <person name="Tunlid A."/>
            <person name="Henrissat B."/>
            <person name="Grigoriev I.V."/>
            <person name="Hibbett D.S."/>
            <person name="Martin F."/>
            <person name="Nordberg H.P."/>
            <person name="Cantor M.N."/>
            <person name="Hua S.X."/>
        </authorList>
    </citation>
    <scope>NUCLEOTIDE SEQUENCE [LARGE SCALE GENOMIC DNA]</scope>
    <source>
        <strain evidence="2 3">Ve08.2h10</strain>
    </source>
</reference>
<feature type="compositionally biased region" description="Pro residues" evidence="1">
    <location>
        <begin position="98"/>
        <end position="111"/>
    </location>
</feature>
<keyword evidence="3" id="KW-1185">Reference proteome</keyword>
<dbReference type="InParanoid" id="A0A0D0D0L5"/>
<accession>A0A0D0D0L5</accession>
<feature type="compositionally biased region" description="Basic and acidic residues" evidence="1">
    <location>
        <begin position="8"/>
        <end position="18"/>
    </location>
</feature>
<dbReference type="EMBL" id="KN825784">
    <property type="protein sequence ID" value="KIK81523.1"/>
    <property type="molecule type" value="Genomic_DNA"/>
</dbReference>
<feature type="compositionally biased region" description="Pro residues" evidence="1">
    <location>
        <begin position="64"/>
        <end position="73"/>
    </location>
</feature>
<organism evidence="2 3">
    <name type="scientific">Paxillus rubicundulus Ve08.2h10</name>
    <dbReference type="NCBI Taxonomy" id="930991"/>
    <lineage>
        <taxon>Eukaryota</taxon>
        <taxon>Fungi</taxon>
        <taxon>Dikarya</taxon>
        <taxon>Basidiomycota</taxon>
        <taxon>Agaricomycotina</taxon>
        <taxon>Agaricomycetes</taxon>
        <taxon>Agaricomycetidae</taxon>
        <taxon>Boletales</taxon>
        <taxon>Paxilineae</taxon>
        <taxon>Paxillaceae</taxon>
        <taxon>Paxillus</taxon>
    </lineage>
</organism>
<dbReference type="HOGENOM" id="CLU_2085567_0_0_1"/>
<dbReference type="Proteomes" id="UP000054538">
    <property type="component" value="Unassembled WGS sequence"/>
</dbReference>
<dbReference type="AlphaFoldDB" id="A0A0D0D0L5"/>
<evidence type="ECO:0000313" key="2">
    <source>
        <dbReference type="EMBL" id="KIK81523.1"/>
    </source>
</evidence>
<sequence>MLQGLAKRAQESDDTRDRIGKRKRARYTADTQPEDFNENAPLDDHIPHKPSSPPQDPPGGDLPLPSPSPPSSPHSPHHPPARSLSPPPPDPLPDKEPSPPPNPAPSLPPPQQCILYN</sequence>
<reference evidence="3" key="2">
    <citation type="submission" date="2015-01" db="EMBL/GenBank/DDBJ databases">
        <title>Evolutionary Origins and Diversification of the Mycorrhizal Mutualists.</title>
        <authorList>
            <consortium name="DOE Joint Genome Institute"/>
            <consortium name="Mycorrhizal Genomics Consortium"/>
            <person name="Kohler A."/>
            <person name="Kuo A."/>
            <person name="Nagy L.G."/>
            <person name="Floudas D."/>
            <person name="Copeland A."/>
            <person name="Barry K.W."/>
            <person name="Cichocki N."/>
            <person name="Veneault-Fourrey C."/>
            <person name="LaButti K."/>
            <person name="Lindquist E.A."/>
            <person name="Lipzen A."/>
            <person name="Lundell T."/>
            <person name="Morin E."/>
            <person name="Murat C."/>
            <person name="Riley R."/>
            <person name="Ohm R."/>
            <person name="Sun H."/>
            <person name="Tunlid A."/>
            <person name="Henrissat B."/>
            <person name="Grigoriev I.V."/>
            <person name="Hibbett D.S."/>
            <person name="Martin F."/>
        </authorList>
    </citation>
    <scope>NUCLEOTIDE SEQUENCE [LARGE SCALE GENOMIC DNA]</scope>
    <source>
        <strain evidence="3">Ve08.2h10</strain>
    </source>
</reference>
<evidence type="ECO:0000256" key="1">
    <source>
        <dbReference type="SAM" id="MobiDB-lite"/>
    </source>
</evidence>
<protein>
    <submittedName>
        <fullName evidence="2">Uncharacterized protein</fullName>
    </submittedName>
</protein>
<proteinExistence type="predicted"/>